<feature type="domain" description="YdbS-like PH" evidence="2">
    <location>
        <begin position="72"/>
        <end position="148"/>
    </location>
</feature>
<keyword evidence="1" id="KW-0472">Membrane</keyword>
<feature type="transmembrane region" description="Helical" evidence="1">
    <location>
        <begin position="198"/>
        <end position="216"/>
    </location>
</feature>
<dbReference type="PANTHER" id="PTHR34473">
    <property type="entry name" value="UPF0699 TRANSMEMBRANE PROTEIN YDBS"/>
    <property type="match status" value="1"/>
</dbReference>
<keyword evidence="4" id="KW-1185">Reference proteome</keyword>
<proteinExistence type="predicted"/>
<accession>A0ABW6HT86</accession>
<feature type="transmembrane region" description="Helical" evidence="1">
    <location>
        <begin position="48"/>
        <end position="67"/>
    </location>
</feature>
<feature type="transmembrane region" description="Helical" evidence="1">
    <location>
        <begin position="12"/>
        <end position="28"/>
    </location>
</feature>
<sequence length="504" mass="57985">MSTDFSQPQRQSVVGIFVLFFYTLQQYARALWPIIVIWIFKFDQVNKTYLLLGTILTVVVIGVVSYLRYLNFTFFLDNENEEFVITEGVFNKTKTAIQLHKIQQVNINQSFVQRLIGVYELDVDTAGSNKKEGAIKAISHELALELKSRLLENEVKKSISETEEFPFQKSIEKPTEEEHPFIKISFLSLLKIGITSNYGRSISLLLVFFITVSDYIKKITGRDVLNDKNIENYVDKNFVIQTFFIFILLLLATVLAINLVRIVFKYYDYKITRQKGSLLLSFGLLNTKSTIIKPEKVQITTVTSNYFQKKMSILELKIRQATSGEKEERKSAIEIPGCSASESDAILKLLFRKIPKKGVMLKPNFRKLGFSLFVSIGLPLSGFAAFGYWVMPIVFNYSYLVPIYIILVGLVQFFKFKNNRLFIDDHFIIKQSGAWDISNEIIEPTKIQAITTSQLFWHKNLDIGSVTLHTAGGEISFQLGNFTTIRQYVNLWLYEIETSNSNWM</sequence>
<dbReference type="PIRSF" id="PIRSF026631">
    <property type="entry name" value="UCP026631"/>
    <property type="match status" value="1"/>
</dbReference>
<feature type="domain" description="YdbS-like PH" evidence="2">
    <location>
        <begin position="417"/>
        <end position="474"/>
    </location>
</feature>
<feature type="transmembrane region" description="Helical" evidence="1">
    <location>
        <begin position="370"/>
        <end position="391"/>
    </location>
</feature>
<keyword evidence="1" id="KW-0812">Transmembrane</keyword>
<dbReference type="PANTHER" id="PTHR34473:SF2">
    <property type="entry name" value="UPF0699 TRANSMEMBRANE PROTEIN YDBT"/>
    <property type="match status" value="1"/>
</dbReference>
<protein>
    <submittedName>
        <fullName evidence="3">PH domain-containing protein</fullName>
    </submittedName>
</protein>
<name>A0ABW6HT86_9FLAO</name>
<dbReference type="Proteomes" id="UP001600109">
    <property type="component" value="Unassembled WGS sequence"/>
</dbReference>
<gene>
    <name evidence="3" type="ORF">ACFX5E_03880</name>
</gene>
<evidence type="ECO:0000313" key="3">
    <source>
        <dbReference type="EMBL" id="MFE3867213.1"/>
    </source>
</evidence>
<evidence type="ECO:0000256" key="1">
    <source>
        <dbReference type="SAM" id="Phobius"/>
    </source>
</evidence>
<feature type="transmembrane region" description="Helical" evidence="1">
    <location>
        <begin position="238"/>
        <end position="264"/>
    </location>
</feature>
<organism evidence="3 4">
    <name type="scientific">Flavobacterium xylosi</name>
    <dbReference type="NCBI Taxonomy" id="3230415"/>
    <lineage>
        <taxon>Bacteria</taxon>
        <taxon>Pseudomonadati</taxon>
        <taxon>Bacteroidota</taxon>
        <taxon>Flavobacteriia</taxon>
        <taxon>Flavobacteriales</taxon>
        <taxon>Flavobacteriaceae</taxon>
        <taxon>Flavobacterium</taxon>
    </lineage>
</organism>
<dbReference type="InterPro" id="IPR005182">
    <property type="entry name" value="YdbS-like_PH"/>
</dbReference>
<feature type="transmembrane region" description="Helical" evidence="1">
    <location>
        <begin position="397"/>
        <end position="414"/>
    </location>
</feature>
<dbReference type="Pfam" id="PF03703">
    <property type="entry name" value="bPH_2"/>
    <property type="match status" value="2"/>
</dbReference>
<keyword evidence="1" id="KW-1133">Transmembrane helix</keyword>
<dbReference type="InterPro" id="IPR014529">
    <property type="entry name" value="UCP026631"/>
</dbReference>
<evidence type="ECO:0000313" key="4">
    <source>
        <dbReference type="Proteomes" id="UP001600109"/>
    </source>
</evidence>
<dbReference type="EMBL" id="JBHZPZ010000003">
    <property type="protein sequence ID" value="MFE3867213.1"/>
    <property type="molecule type" value="Genomic_DNA"/>
</dbReference>
<reference evidence="3 4" key="1">
    <citation type="submission" date="2024-06" db="EMBL/GenBank/DDBJ databases">
        <title>Flavobacterium spp. isolated from glacier.</title>
        <authorList>
            <person name="Han D."/>
        </authorList>
    </citation>
    <scope>NUCLEOTIDE SEQUENCE [LARGE SCALE GENOMIC DNA]</scope>
    <source>
        <strain evidence="3 4">LS2P90</strain>
    </source>
</reference>
<comment type="caution">
    <text evidence="3">The sequence shown here is derived from an EMBL/GenBank/DDBJ whole genome shotgun (WGS) entry which is preliminary data.</text>
</comment>
<evidence type="ECO:0000259" key="2">
    <source>
        <dbReference type="Pfam" id="PF03703"/>
    </source>
</evidence>
<dbReference type="RefSeq" id="WP_379853857.1">
    <property type="nucleotide sequence ID" value="NZ_JBHZPZ010000003.1"/>
</dbReference>